<reference evidence="1" key="2">
    <citation type="journal article" date="2015" name="Data Brief">
        <title>Shoot transcriptome of the giant reed, Arundo donax.</title>
        <authorList>
            <person name="Barrero R.A."/>
            <person name="Guerrero F.D."/>
            <person name="Moolhuijzen P."/>
            <person name="Goolsby J.A."/>
            <person name="Tidwell J."/>
            <person name="Bellgard S.E."/>
            <person name="Bellgard M.I."/>
        </authorList>
    </citation>
    <scope>NUCLEOTIDE SEQUENCE</scope>
    <source>
        <tissue evidence="1">Shoot tissue taken approximately 20 cm above the soil surface</tissue>
    </source>
</reference>
<dbReference type="EMBL" id="GBRH01280707">
    <property type="protein sequence ID" value="JAD17188.1"/>
    <property type="molecule type" value="Transcribed_RNA"/>
</dbReference>
<dbReference type="AlphaFoldDB" id="A0A0A8XWR6"/>
<protein>
    <submittedName>
        <fullName evidence="1">Uncharacterized protein</fullName>
    </submittedName>
</protein>
<organism evidence="1">
    <name type="scientific">Arundo donax</name>
    <name type="common">Giant reed</name>
    <name type="synonym">Donax arundinaceus</name>
    <dbReference type="NCBI Taxonomy" id="35708"/>
    <lineage>
        <taxon>Eukaryota</taxon>
        <taxon>Viridiplantae</taxon>
        <taxon>Streptophyta</taxon>
        <taxon>Embryophyta</taxon>
        <taxon>Tracheophyta</taxon>
        <taxon>Spermatophyta</taxon>
        <taxon>Magnoliopsida</taxon>
        <taxon>Liliopsida</taxon>
        <taxon>Poales</taxon>
        <taxon>Poaceae</taxon>
        <taxon>PACMAD clade</taxon>
        <taxon>Arundinoideae</taxon>
        <taxon>Arundineae</taxon>
        <taxon>Arundo</taxon>
    </lineage>
</organism>
<evidence type="ECO:0000313" key="1">
    <source>
        <dbReference type="EMBL" id="JAD17188.1"/>
    </source>
</evidence>
<proteinExistence type="predicted"/>
<name>A0A0A8XWR6_ARUDO</name>
<reference evidence="1" key="1">
    <citation type="submission" date="2014-09" db="EMBL/GenBank/DDBJ databases">
        <authorList>
            <person name="Magalhaes I.L.F."/>
            <person name="Oliveira U."/>
            <person name="Santos F.R."/>
            <person name="Vidigal T.H.D.A."/>
            <person name="Brescovit A.D."/>
            <person name="Santos A.J."/>
        </authorList>
    </citation>
    <scope>NUCLEOTIDE SEQUENCE</scope>
    <source>
        <tissue evidence="1">Shoot tissue taken approximately 20 cm above the soil surface</tissue>
    </source>
</reference>
<sequence>METMQGCVSGTCYDMDETDLEWNARVIAELAILHFSPVCVVMSSIVITSRHISNPVLVSRPLVADVGAANQLSPKSEFNLLGDNGLETANTAPVTY</sequence>
<accession>A0A0A8XWR6</accession>